<evidence type="ECO:0000313" key="6">
    <source>
        <dbReference type="EMBL" id="SDP94883.1"/>
    </source>
</evidence>
<dbReference type="NCBIfam" id="TIGR01556">
    <property type="entry name" value="rhamnosyltran"/>
    <property type="match status" value="1"/>
</dbReference>
<gene>
    <name evidence="6" type="ORF">SAMN05216565_11726</name>
</gene>
<dbReference type="STRING" id="930152.SAMN05216565_11726"/>
<name>A0A1H0WVZ2_9BACI</name>
<keyword evidence="7" id="KW-1185">Reference proteome</keyword>
<dbReference type="EMBL" id="FNJU01000017">
    <property type="protein sequence ID" value="SDP94883.1"/>
    <property type="molecule type" value="Genomic_DNA"/>
</dbReference>
<dbReference type="GO" id="GO:0016757">
    <property type="term" value="F:glycosyltransferase activity"/>
    <property type="evidence" value="ECO:0007669"/>
    <property type="project" value="UniProtKB-KW"/>
</dbReference>
<comment type="pathway">
    <text evidence="1">Cell wall biogenesis; cell wall polysaccharide biosynthesis.</text>
</comment>
<evidence type="ECO:0000256" key="3">
    <source>
        <dbReference type="ARBA" id="ARBA00022676"/>
    </source>
</evidence>
<reference evidence="7" key="1">
    <citation type="submission" date="2016-10" db="EMBL/GenBank/DDBJ databases">
        <authorList>
            <person name="Varghese N."/>
            <person name="Submissions S."/>
        </authorList>
    </citation>
    <scope>NUCLEOTIDE SEQUENCE [LARGE SCALE GENOMIC DNA]</scope>
    <source>
        <strain evidence="7">IBRC-M10078</strain>
    </source>
</reference>
<dbReference type="SUPFAM" id="SSF53448">
    <property type="entry name" value="Nucleotide-diphospho-sugar transferases"/>
    <property type="match status" value="1"/>
</dbReference>
<proteinExistence type="inferred from homology"/>
<dbReference type="Proteomes" id="UP000199159">
    <property type="component" value="Unassembled WGS sequence"/>
</dbReference>
<dbReference type="Pfam" id="PF00535">
    <property type="entry name" value="Glycos_transf_2"/>
    <property type="match status" value="1"/>
</dbReference>
<keyword evidence="3" id="KW-0328">Glycosyltransferase</keyword>
<accession>A0A1H0WVZ2</accession>
<sequence length="298" mass="33992">MSNKIRVYAVMVCYNPNISELIHHTSSIIQQVEKLIVVDNSENPVNNGLIEEIKNHSSIQWIALNKNEGIGFAQNVGIREALREDAEFILLLDQDSNPPSTLVEELSKGILFLKSKGVKVGCMGPEVFNKESSEVYTPLLNKGAMEFQNFNERDALISSGTLIPSESLETVGLMEEELFIDLVDFEWCWRAKESGYRSFVTRNVRMGHMVGQKNTKILGVYNLLIPSPLRHYYQFRNSIFLFTRSYVPLYWKVRVIVERMIDLVAYPLLVGPRAKRLHYILKGIIHGISGKKGSITKW</sequence>
<evidence type="ECO:0000256" key="1">
    <source>
        <dbReference type="ARBA" id="ARBA00004776"/>
    </source>
</evidence>
<dbReference type="RefSeq" id="WP_090859193.1">
    <property type="nucleotide sequence ID" value="NZ_FNJU01000017.1"/>
</dbReference>
<evidence type="ECO:0000256" key="2">
    <source>
        <dbReference type="ARBA" id="ARBA00006739"/>
    </source>
</evidence>
<dbReference type="OrthoDB" id="9771846at2"/>
<comment type="similarity">
    <text evidence="2">Belongs to the glycosyltransferase 2 family.</text>
</comment>
<dbReference type="PANTHER" id="PTHR43179">
    <property type="entry name" value="RHAMNOSYLTRANSFERASE WBBL"/>
    <property type="match status" value="1"/>
</dbReference>
<dbReference type="CDD" id="cd02526">
    <property type="entry name" value="GT2_RfbF_like"/>
    <property type="match status" value="1"/>
</dbReference>
<dbReference type="InterPro" id="IPR006446">
    <property type="entry name" value="RhaTrfase"/>
</dbReference>
<evidence type="ECO:0000259" key="5">
    <source>
        <dbReference type="Pfam" id="PF00535"/>
    </source>
</evidence>
<dbReference type="InterPro" id="IPR001173">
    <property type="entry name" value="Glyco_trans_2-like"/>
</dbReference>
<dbReference type="AlphaFoldDB" id="A0A1H0WVZ2"/>
<protein>
    <submittedName>
        <fullName evidence="6">Rhamnosyltransferase</fullName>
    </submittedName>
</protein>
<dbReference type="InterPro" id="IPR029044">
    <property type="entry name" value="Nucleotide-diphossugar_trans"/>
</dbReference>
<organism evidence="6 7">
    <name type="scientific">Litchfieldia salsa</name>
    <dbReference type="NCBI Taxonomy" id="930152"/>
    <lineage>
        <taxon>Bacteria</taxon>
        <taxon>Bacillati</taxon>
        <taxon>Bacillota</taxon>
        <taxon>Bacilli</taxon>
        <taxon>Bacillales</taxon>
        <taxon>Bacillaceae</taxon>
        <taxon>Litchfieldia</taxon>
    </lineage>
</organism>
<feature type="domain" description="Glycosyltransferase 2-like" evidence="5">
    <location>
        <begin position="10"/>
        <end position="135"/>
    </location>
</feature>
<dbReference type="PANTHER" id="PTHR43179:SF12">
    <property type="entry name" value="GALACTOFURANOSYLTRANSFERASE GLFT2"/>
    <property type="match status" value="1"/>
</dbReference>
<keyword evidence="4 6" id="KW-0808">Transferase</keyword>
<dbReference type="Gene3D" id="3.90.550.10">
    <property type="entry name" value="Spore Coat Polysaccharide Biosynthesis Protein SpsA, Chain A"/>
    <property type="match status" value="1"/>
</dbReference>
<evidence type="ECO:0000256" key="4">
    <source>
        <dbReference type="ARBA" id="ARBA00022679"/>
    </source>
</evidence>
<evidence type="ECO:0000313" key="7">
    <source>
        <dbReference type="Proteomes" id="UP000199159"/>
    </source>
</evidence>